<proteinExistence type="inferred from homology"/>
<organism evidence="12">
    <name type="scientific">Sesamum latifolium</name>
    <dbReference type="NCBI Taxonomy" id="2727402"/>
    <lineage>
        <taxon>Eukaryota</taxon>
        <taxon>Viridiplantae</taxon>
        <taxon>Streptophyta</taxon>
        <taxon>Embryophyta</taxon>
        <taxon>Tracheophyta</taxon>
        <taxon>Spermatophyta</taxon>
        <taxon>Magnoliopsida</taxon>
        <taxon>eudicotyledons</taxon>
        <taxon>Gunneridae</taxon>
        <taxon>Pentapetalae</taxon>
        <taxon>asterids</taxon>
        <taxon>lamiids</taxon>
        <taxon>Lamiales</taxon>
        <taxon>Pedaliaceae</taxon>
        <taxon>Sesamum</taxon>
    </lineage>
</organism>
<evidence type="ECO:0000256" key="8">
    <source>
        <dbReference type="ARBA" id="ARBA00023136"/>
    </source>
</evidence>
<keyword evidence="7 10" id="KW-1133">Transmembrane helix</keyword>
<comment type="similarity">
    <text evidence="9">Belongs to the major facilitator superfamily. Phosphate:H(+) symporter (TC 2.A.1.9) family.</text>
</comment>
<evidence type="ECO:0000256" key="4">
    <source>
        <dbReference type="ARBA" id="ARBA00022597"/>
    </source>
</evidence>
<reference evidence="12" key="1">
    <citation type="submission" date="2020-06" db="EMBL/GenBank/DDBJ databases">
        <authorList>
            <person name="Li T."/>
            <person name="Hu X."/>
            <person name="Zhang T."/>
            <person name="Song X."/>
            <person name="Zhang H."/>
            <person name="Dai N."/>
            <person name="Sheng W."/>
            <person name="Hou X."/>
            <person name="Wei L."/>
        </authorList>
    </citation>
    <scope>NUCLEOTIDE SEQUENCE</scope>
    <source>
        <strain evidence="12">KEN1</strain>
        <tissue evidence="12">Leaf</tissue>
    </source>
</reference>
<dbReference type="InterPro" id="IPR020846">
    <property type="entry name" value="MFS_dom"/>
</dbReference>
<comment type="caution">
    <text evidence="12">The sequence shown here is derived from an EMBL/GenBank/DDBJ whole genome shotgun (WGS) entry which is preliminary data.</text>
</comment>
<evidence type="ECO:0000256" key="7">
    <source>
        <dbReference type="ARBA" id="ARBA00022989"/>
    </source>
</evidence>
<dbReference type="PANTHER" id="PTHR23500:SF371">
    <property type="entry name" value="OS07G0206600 PROTEIN"/>
    <property type="match status" value="1"/>
</dbReference>
<dbReference type="Pfam" id="PF00083">
    <property type="entry name" value="Sugar_tr"/>
    <property type="match status" value="1"/>
</dbReference>
<keyword evidence="5 10" id="KW-0812">Transmembrane</keyword>
<evidence type="ECO:0000256" key="9">
    <source>
        <dbReference type="ARBA" id="ARBA00044504"/>
    </source>
</evidence>
<evidence type="ECO:0000256" key="5">
    <source>
        <dbReference type="ARBA" id="ARBA00022692"/>
    </source>
</evidence>
<gene>
    <name evidence="12" type="ORF">Slati_2758300</name>
</gene>
<evidence type="ECO:0000256" key="6">
    <source>
        <dbReference type="ARBA" id="ARBA00022847"/>
    </source>
</evidence>
<dbReference type="PANTHER" id="PTHR23500">
    <property type="entry name" value="SOLUTE CARRIER FAMILY 2, FACILITATED GLUCOSE TRANSPORTER"/>
    <property type="match status" value="1"/>
</dbReference>
<keyword evidence="8 10" id="KW-0472">Membrane</keyword>
<evidence type="ECO:0000256" key="1">
    <source>
        <dbReference type="ARBA" id="ARBA00004141"/>
    </source>
</evidence>
<accession>A0AAW2VZA6</accession>
<feature type="transmembrane region" description="Helical" evidence="10">
    <location>
        <begin position="78"/>
        <end position="95"/>
    </location>
</feature>
<reference evidence="12" key="2">
    <citation type="journal article" date="2024" name="Plant">
        <title>Genomic evolution and insights into agronomic trait innovations of Sesamum species.</title>
        <authorList>
            <person name="Miao H."/>
            <person name="Wang L."/>
            <person name="Qu L."/>
            <person name="Liu H."/>
            <person name="Sun Y."/>
            <person name="Le M."/>
            <person name="Wang Q."/>
            <person name="Wei S."/>
            <person name="Zheng Y."/>
            <person name="Lin W."/>
            <person name="Duan Y."/>
            <person name="Cao H."/>
            <person name="Xiong S."/>
            <person name="Wang X."/>
            <person name="Wei L."/>
            <person name="Li C."/>
            <person name="Ma Q."/>
            <person name="Ju M."/>
            <person name="Zhao R."/>
            <person name="Li G."/>
            <person name="Mu C."/>
            <person name="Tian Q."/>
            <person name="Mei H."/>
            <person name="Zhang T."/>
            <person name="Gao T."/>
            <person name="Zhang H."/>
        </authorList>
    </citation>
    <scope>NUCLEOTIDE SEQUENCE</scope>
    <source>
        <strain evidence="12">KEN1</strain>
    </source>
</reference>
<name>A0AAW2VZA6_9LAMI</name>
<protein>
    <submittedName>
        <fullName evidence="12">Sugar transport protein 8</fullName>
    </submittedName>
</protein>
<dbReference type="InterPro" id="IPR005828">
    <property type="entry name" value="MFS_sugar_transport-like"/>
</dbReference>
<comment type="similarity">
    <text evidence="2">Belongs to the major facilitator superfamily. Sugar transporter (TC 2.A.1.1) family.</text>
</comment>
<dbReference type="SUPFAM" id="SSF103473">
    <property type="entry name" value="MFS general substrate transporter"/>
    <property type="match status" value="1"/>
</dbReference>
<evidence type="ECO:0000259" key="11">
    <source>
        <dbReference type="PROSITE" id="PS50850"/>
    </source>
</evidence>
<keyword evidence="6" id="KW-0769">Symport</keyword>
<feature type="domain" description="Major facilitator superfamily (MFS) profile" evidence="11">
    <location>
        <begin position="21"/>
        <end position="153"/>
    </location>
</feature>
<keyword evidence="3" id="KW-0813">Transport</keyword>
<evidence type="ECO:0000256" key="3">
    <source>
        <dbReference type="ARBA" id="ARBA00022448"/>
    </source>
</evidence>
<dbReference type="InterPro" id="IPR003663">
    <property type="entry name" value="Sugar/inositol_transpt"/>
</dbReference>
<dbReference type="PROSITE" id="PS50850">
    <property type="entry name" value="MFS"/>
    <property type="match status" value="1"/>
</dbReference>
<keyword evidence="4 12" id="KW-0762">Sugar transport</keyword>
<comment type="subcellular location">
    <subcellularLocation>
        <location evidence="1">Membrane</location>
        <topology evidence="1">Multi-pass membrane protein</topology>
    </subcellularLocation>
</comment>
<feature type="transmembrane region" description="Helical" evidence="10">
    <location>
        <begin position="14"/>
        <end position="34"/>
    </location>
</feature>
<evidence type="ECO:0000313" key="12">
    <source>
        <dbReference type="EMBL" id="KAL0434240.1"/>
    </source>
</evidence>
<evidence type="ECO:0000256" key="10">
    <source>
        <dbReference type="SAM" id="Phobius"/>
    </source>
</evidence>
<dbReference type="AlphaFoldDB" id="A0AAW2VZA6"/>
<feature type="transmembrane region" description="Helical" evidence="10">
    <location>
        <begin position="107"/>
        <end position="125"/>
    </location>
</feature>
<dbReference type="PRINTS" id="PR00171">
    <property type="entry name" value="SUGRTRNSPORT"/>
</dbReference>
<dbReference type="GO" id="GO:0015144">
    <property type="term" value="F:carbohydrate transmembrane transporter activity"/>
    <property type="evidence" value="ECO:0007669"/>
    <property type="project" value="InterPro"/>
</dbReference>
<evidence type="ECO:0000256" key="2">
    <source>
        <dbReference type="ARBA" id="ARBA00010992"/>
    </source>
</evidence>
<dbReference type="GO" id="GO:0015293">
    <property type="term" value="F:symporter activity"/>
    <property type="evidence" value="ECO:0007669"/>
    <property type="project" value="UniProtKB-KW"/>
</dbReference>
<dbReference type="GO" id="GO:0016020">
    <property type="term" value="C:membrane"/>
    <property type="evidence" value="ECO:0007669"/>
    <property type="project" value="UniProtKB-SubCell"/>
</dbReference>
<dbReference type="InterPro" id="IPR045262">
    <property type="entry name" value="STP/PLT_plant"/>
</dbReference>
<dbReference type="Gene3D" id="1.20.1250.20">
    <property type="entry name" value="MFS general substrate transporter like domains"/>
    <property type="match status" value="1"/>
</dbReference>
<dbReference type="InterPro" id="IPR036259">
    <property type="entry name" value="MFS_trans_sf"/>
</dbReference>
<sequence length="153" mass="16820">MPDLQDNNVFKSKITDYVLACWIFAALSGLMFGYDTGIIAGVTGTDDFLSKFFPESYKKRVDQLETNYCRHDDKSVQLFKSSIYLAAVVASFFAAKACSSLGRRPTLMMASVFFVSGSLLGAVAQTYRVLVLGRILYGVGIGFATEVSLLHRV</sequence>
<dbReference type="EMBL" id="JACGWN010000009">
    <property type="protein sequence ID" value="KAL0434240.1"/>
    <property type="molecule type" value="Genomic_DNA"/>
</dbReference>